<comment type="caution">
    <text evidence="1">The sequence shown here is derived from an EMBL/GenBank/DDBJ whole genome shotgun (WGS) entry which is preliminary data.</text>
</comment>
<sequence length="79" mass="8050">MTDTLITIPGVTAHHILGEANVTLGAGDLNIVPVAEGKDLTLTVGGAAFSLQKGIEFGTLEDDARAYVFSPEIEGVPGG</sequence>
<reference evidence="1 2" key="1">
    <citation type="submission" date="2016-10" db="EMBL/GenBank/DDBJ databases">
        <title>Genome sequence of the basidiomycete white-rot fungus Trametes pubescens.</title>
        <authorList>
            <person name="Makela M.R."/>
            <person name="Granchi Z."/>
            <person name="Peng M."/>
            <person name="De Vries R.P."/>
            <person name="Grigoriev I."/>
            <person name="Riley R."/>
            <person name="Hilden K."/>
        </authorList>
    </citation>
    <scope>NUCLEOTIDE SEQUENCE [LARGE SCALE GENOMIC DNA]</scope>
    <source>
        <strain evidence="1 2">FBCC735</strain>
    </source>
</reference>
<dbReference type="OrthoDB" id="2745718at2759"/>
<dbReference type="AlphaFoldDB" id="A0A1M2V8N4"/>
<organism evidence="1 2">
    <name type="scientific">Trametes pubescens</name>
    <name type="common">White-rot fungus</name>
    <dbReference type="NCBI Taxonomy" id="154538"/>
    <lineage>
        <taxon>Eukaryota</taxon>
        <taxon>Fungi</taxon>
        <taxon>Dikarya</taxon>
        <taxon>Basidiomycota</taxon>
        <taxon>Agaricomycotina</taxon>
        <taxon>Agaricomycetes</taxon>
        <taxon>Polyporales</taxon>
        <taxon>Polyporaceae</taxon>
        <taxon>Trametes</taxon>
    </lineage>
</organism>
<evidence type="ECO:0000313" key="2">
    <source>
        <dbReference type="Proteomes" id="UP000184267"/>
    </source>
</evidence>
<keyword evidence="2" id="KW-1185">Reference proteome</keyword>
<proteinExistence type="predicted"/>
<dbReference type="Proteomes" id="UP000184267">
    <property type="component" value="Unassembled WGS sequence"/>
</dbReference>
<accession>A0A1M2V8N4</accession>
<gene>
    <name evidence="1" type="ORF">TRAPUB_5301</name>
</gene>
<dbReference type="EMBL" id="MNAD01001565">
    <property type="protein sequence ID" value="OJT03972.1"/>
    <property type="molecule type" value="Genomic_DNA"/>
</dbReference>
<name>A0A1M2V8N4_TRAPU</name>
<evidence type="ECO:0000313" key="1">
    <source>
        <dbReference type="EMBL" id="OJT03972.1"/>
    </source>
</evidence>
<protein>
    <submittedName>
        <fullName evidence="1">Uncharacterized protein</fullName>
    </submittedName>
</protein>